<keyword evidence="9" id="KW-1185">Reference proteome</keyword>
<feature type="transmembrane region" description="Helical" evidence="6">
    <location>
        <begin position="284"/>
        <end position="302"/>
    </location>
</feature>
<feature type="transmembrane region" description="Helical" evidence="6">
    <location>
        <begin position="122"/>
        <end position="146"/>
    </location>
</feature>
<evidence type="ECO:0000256" key="2">
    <source>
        <dbReference type="ARBA" id="ARBA00022692"/>
    </source>
</evidence>
<name>A0AAV9X4X7_9PEZI</name>
<feature type="transmembrane region" description="Helical" evidence="6">
    <location>
        <begin position="208"/>
        <end position="232"/>
    </location>
</feature>
<evidence type="ECO:0000313" key="9">
    <source>
        <dbReference type="Proteomes" id="UP001365542"/>
    </source>
</evidence>
<evidence type="ECO:0000313" key="8">
    <source>
        <dbReference type="EMBL" id="KAK6537128.1"/>
    </source>
</evidence>
<evidence type="ECO:0000256" key="4">
    <source>
        <dbReference type="ARBA" id="ARBA00023136"/>
    </source>
</evidence>
<dbReference type="Proteomes" id="UP001365542">
    <property type="component" value="Unassembled WGS sequence"/>
</dbReference>
<reference evidence="8 9" key="1">
    <citation type="submission" date="2019-10" db="EMBL/GenBank/DDBJ databases">
        <authorList>
            <person name="Palmer J.M."/>
        </authorList>
    </citation>
    <scope>NUCLEOTIDE SEQUENCE [LARGE SCALE GENOMIC DNA]</scope>
    <source>
        <strain evidence="8 9">TWF694</strain>
    </source>
</reference>
<organism evidence="8 9">
    <name type="scientific">Orbilia ellipsospora</name>
    <dbReference type="NCBI Taxonomy" id="2528407"/>
    <lineage>
        <taxon>Eukaryota</taxon>
        <taxon>Fungi</taxon>
        <taxon>Dikarya</taxon>
        <taxon>Ascomycota</taxon>
        <taxon>Pezizomycotina</taxon>
        <taxon>Orbiliomycetes</taxon>
        <taxon>Orbiliales</taxon>
        <taxon>Orbiliaceae</taxon>
        <taxon>Orbilia</taxon>
    </lineage>
</organism>
<feature type="domain" description="Rhodopsin" evidence="7">
    <location>
        <begin position="65"/>
        <end position="304"/>
    </location>
</feature>
<evidence type="ECO:0000256" key="1">
    <source>
        <dbReference type="ARBA" id="ARBA00004141"/>
    </source>
</evidence>
<sequence>MAPLNPQTAQDREYLTTLFPLFRNLPSDFQFPLAVDPNYVPTRNSLYCLIAATFVCSFTTLVACLRFWIRSKTTFGMDDWLMVPAFLCYCIFNCVNVVGLVCTGLGYHLYDLSRTDIHSFLIIQYLHTLFWTLALHLTRCSILHLLLRLAPAQSFVKRRFLQTVLFLSYTFLLANLVVLVFECHPVVAAFDLKSRFDGTCIGSTTVDIYAGLCAGHIALDFLTIFPPIFVIARLPLPKSKKINLYVILALGVFTIIFTSIRMFLFYKIMVDSFDVTRNATAVGFWSIMESSLAVTIACLPAVNRTILGCCRRCRGVSEDGSAQRVSNKHGIIRFDGKIYKGQAKYISYSAAATADGTVRSYIELAETQPPSEEQLAKISEERKPADSYPDITVERSFQVIEERASVIDHEEAQRAEAIAQPPKARFFSGCRRSSPTSCDDSEIIIIKK</sequence>
<keyword evidence="4 6" id="KW-0472">Membrane</keyword>
<keyword evidence="2 6" id="KW-0812">Transmembrane</keyword>
<dbReference type="PANTHER" id="PTHR33048">
    <property type="entry name" value="PTH11-LIKE INTEGRAL MEMBRANE PROTEIN (AFU_ORTHOLOGUE AFUA_5G11245)"/>
    <property type="match status" value="1"/>
</dbReference>
<feature type="transmembrane region" description="Helical" evidence="6">
    <location>
        <begin position="166"/>
        <end position="188"/>
    </location>
</feature>
<evidence type="ECO:0000256" key="5">
    <source>
        <dbReference type="ARBA" id="ARBA00038359"/>
    </source>
</evidence>
<feature type="transmembrane region" description="Helical" evidence="6">
    <location>
        <begin position="244"/>
        <end position="264"/>
    </location>
</feature>
<evidence type="ECO:0000256" key="3">
    <source>
        <dbReference type="ARBA" id="ARBA00022989"/>
    </source>
</evidence>
<keyword evidence="3 6" id="KW-1133">Transmembrane helix</keyword>
<protein>
    <recommendedName>
        <fullName evidence="7">Rhodopsin domain-containing protein</fullName>
    </recommendedName>
</protein>
<proteinExistence type="inferred from homology"/>
<gene>
    <name evidence="8" type="ORF">TWF694_011327</name>
</gene>
<evidence type="ECO:0000259" key="7">
    <source>
        <dbReference type="Pfam" id="PF20684"/>
    </source>
</evidence>
<accession>A0AAV9X4X7</accession>
<dbReference type="EMBL" id="JAVHJO010000009">
    <property type="protein sequence ID" value="KAK6537128.1"/>
    <property type="molecule type" value="Genomic_DNA"/>
</dbReference>
<dbReference type="PANTHER" id="PTHR33048:SF47">
    <property type="entry name" value="INTEGRAL MEMBRANE PROTEIN-RELATED"/>
    <property type="match status" value="1"/>
</dbReference>
<dbReference type="InterPro" id="IPR049326">
    <property type="entry name" value="Rhodopsin_dom_fungi"/>
</dbReference>
<feature type="transmembrane region" description="Helical" evidence="6">
    <location>
        <begin position="81"/>
        <end position="110"/>
    </location>
</feature>
<comment type="caution">
    <text evidence="8">The sequence shown here is derived from an EMBL/GenBank/DDBJ whole genome shotgun (WGS) entry which is preliminary data.</text>
</comment>
<dbReference type="AlphaFoldDB" id="A0AAV9X4X7"/>
<dbReference type="Pfam" id="PF20684">
    <property type="entry name" value="Fung_rhodopsin"/>
    <property type="match status" value="1"/>
</dbReference>
<comment type="similarity">
    <text evidence="5">Belongs to the SAT4 family.</text>
</comment>
<dbReference type="InterPro" id="IPR052337">
    <property type="entry name" value="SAT4-like"/>
</dbReference>
<dbReference type="GO" id="GO:0016020">
    <property type="term" value="C:membrane"/>
    <property type="evidence" value="ECO:0007669"/>
    <property type="project" value="UniProtKB-SubCell"/>
</dbReference>
<feature type="transmembrane region" description="Helical" evidence="6">
    <location>
        <begin position="44"/>
        <end position="69"/>
    </location>
</feature>
<evidence type="ECO:0000256" key="6">
    <source>
        <dbReference type="SAM" id="Phobius"/>
    </source>
</evidence>
<comment type="subcellular location">
    <subcellularLocation>
        <location evidence="1">Membrane</location>
        <topology evidence="1">Multi-pass membrane protein</topology>
    </subcellularLocation>
</comment>